<evidence type="ECO:0000313" key="9">
    <source>
        <dbReference type="Proteomes" id="UP001054857"/>
    </source>
</evidence>
<accession>A0AAD3DH77</accession>
<proteinExistence type="predicted"/>
<dbReference type="PROSITE" id="PS00108">
    <property type="entry name" value="PROTEIN_KINASE_ST"/>
    <property type="match status" value="1"/>
</dbReference>
<dbReference type="GO" id="GO:0004674">
    <property type="term" value="F:protein serine/threonine kinase activity"/>
    <property type="evidence" value="ECO:0007669"/>
    <property type="project" value="TreeGrafter"/>
</dbReference>
<reference evidence="8 9" key="1">
    <citation type="journal article" date="2021" name="Sci. Rep.">
        <title>Genome sequencing of the multicellular alga Astrephomene provides insights into convergent evolution of germ-soma differentiation.</title>
        <authorList>
            <person name="Yamashita S."/>
            <person name="Yamamoto K."/>
            <person name="Matsuzaki R."/>
            <person name="Suzuki S."/>
            <person name="Yamaguchi H."/>
            <person name="Hirooka S."/>
            <person name="Minakuchi Y."/>
            <person name="Miyagishima S."/>
            <person name="Kawachi M."/>
            <person name="Toyoda A."/>
            <person name="Nozaki H."/>
        </authorList>
    </citation>
    <scope>NUCLEOTIDE SEQUENCE [LARGE SCALE GENOMIC DNA]</scope>
    <source>
        <strain evidence="8 9">NIES-4017</strain>
    </source>
</reference>
<dbReference type="GO" id="GO:0005524">
    <property type="term" value="F:ATP binding"/>
    <property type="evidence" value="ECO:0007669"/>
    <property type="project" value="UniProtKB-UniRule"/>
</dbReference>
<feature type="compositionally biased region" description="Pro residues" evidence="6">
    <location>
        <begin position="1232"/>
        <end position="1241"/>
    </location>
</feature>
<gene>
    <name evidence="8" type="ORF">Agub_g2533</name>
</gene>
<feature type="region of interest" description="Disordered" evidence="6">
    <location>
        <begin position="698"/>
        <end position="738"/>
    </location>
</feature>
<name>A0AAD3DH77_9CHLO</name>
<feature type="region of interest" description="Disordered" evidence="6">
    <location>
        <begin position="400"/>
        <end position="424"/>
    </location>
</feature>
<feature type="binding site" evidence="5">
    <location>
        <position position="807"/>
    </location>
    <ligand>
        <name>ATP</name>
        <dbReference type="ChEBI" id="CHEBI:30616"/>
    </ligand>
</feature>
<keyword evidence="1" id="KW-0808">Transferase</keyword>
<keyword evidence="2 5" id="KW-0547">Nucleotide-binding</keyword>
<keyword evidence="3" id="KW-0418">Kinase</keyword>
<dbReference type="Pfam" id="PF00069">
    <property type="entry name" value="Pkinase"/>
    <property type="match status" value="1"/>
</dbReference>
<feature type="region of interest" description="Disordered" evidence="6">
    <location>
        <begin position="651"/>
        <end position="685"/>
    </location>
</feature>
<dbReference type="SUPFAM" id="SSF54277">
    <property type="entry name" value="CAD &amp; PB1 domains"/>
    <property type="match status" value="1"/>
</dbReference>
<dbReference type="SMART" id="SM00220">
    <property type="entry name" value="S_TKc"/>
    <property type="match status" value="1"/>
</dbReference>
<dbReference type="PROSITE" id="PS00107">
    <property type="entry name" value="PROTEIN_KINASE_ATP"/>
    <property type="match status" value="1"/>
</dbReference>
<feature type="compositionally biased region" description="Low complexity" evidence="6">
    <location>
        <begin position="653"/>
        <end position="662"/>
    </location>
</feature>
<sequence>MAALTSEGPGVPSPAEEDKPRIRVRLHFGGTFAQDGPRQWRYVGGEVYNESFPFDSKYAEVSKRLNDKFGDTVSFKYLCPGDEIDPDNLVQVQGDDDLLEMRDEYVNALQKPSTPVKTVRIKVFVFRAIIFEREVQDLEEELDDEDELMDDGVDGELQSSCDPEECGPNWSDWGDPDEQEVTESSVPSALPSSDAELLNGAAMAAAASGAAYHNVSMSVNSFASGRTTAHMLPAALGAVAGGPSNMLFNAGFGSRRPSAGWHGHAFGQRAEALLAAQADGVDAAAAGSGGSNGERFGGSRQGRGVEAAAAALAAETIMRNARRGGAAEAEAEGAEVDAYLFEEADAALELAYNQTGCNEHDYAHSEQPYEEQLYEEEEAANLDGGFQGREQEQQQWQLPDGWQGLGRGAAHRPRSAQEERQHPELVWEKRVGQQQEKQLVQPQQEQQQKIVQQQEQDNRQQQRGVTGSYLGFYCDEQLEDPYSEQYDDPIVAGTGLCGMRITDGSGRDLASAASDGAVRAMPRAADLAAYGDQLGEQYGGAFAAADGGGPNGAASGARGAAGGGVHTRLPAAVDLLPRHISAFGESSRDESRGAAGAGPFLPSRITIFGDDGSLNGTHGGGCSVGGGRAGGGAADNVGLRRLVAGVGGPARWPHPGAHADAGPGVGAHGGGGGFPGAGGPEDMLAGDSRLCITQEFGTQQQSSLHDPGGNHDSGDDDGDGGGRGGRGAGGRVSPLDPLDPLLRTGLGLLGLDGMDSLSAAAGHHSHPLKGVVKKRKSEVSIIAKIGEGAFGEVSQAQVFPYGIVAIKWLKRERFAKYSESFQREAETLAKLNHPNIIRMYGLVMDSPDTPGGLGGGGLGGGAGGGGGSGGGGSGGGNGGGPASGAGSPTGLIGGIITEFVRNGSLGQYLRSLNGRRLSLRQRAMIALQASLGMAYLHEQSPAVVHFDLKPDNLLVDGEGDSMVIKVADFGLSKHKLSNYVSCRDLRGTLPYMAYELVSNSGNISEKVDVYSMGVVMWEMLTGEAPFAHLTAQEILSGLLHGNLHLAIPPSCEPEWRSLVETCMDPSPVNRPSFQELAMQLQEILRLERQASNASSISAAAAAAAAAAALLESTGTVVGATDVGDGSGGAGEVTAPGANGVVAANAGGGNGGGVGVAGLPQWRLPLPPLLPIAPPGPAAQQAPVRSPVAPPTVPQMLHAPPPPPPPLLARQPLHVVHPMQAAPLHSPLLAPCAQPPQQPPLPHRVLQPFQPSPAPPPYVPYGVAQQLPPALQQPHQQPQRQMQPPQQPPQPQHLQYSPQISPTAAAAAALVVSQPVNHTPYILPLNAQGVFTPQTPQPQHVNGLYALAGAAGAAGMPPLVSWGERAM</sequence>
<feature type="region of interest" description="Disordered" evidence="6">
    <location>
        <begin position="851"/>
        <end position="884"/>
    </location>
</feature>
<feature type="compositionally biased region" description="Pro residues" evidence="6">
    <location>
        <begin position="1249"/>
        <end position="1258"/>
    </location>
</feature>
<organism evidence="8 9">
    <name type="scientific">Astrephomene gubernaculifera</name>
    <dbReference type="NCBI Taxonomy" id="47775"/>
    <lineage>
        <taxon>Eukaryota</taxon>
        <taxon>Viridiplantae</taxon>
        <taxon>Chlorophyta</taxon>
        <taxon>core chlorophytes</taxon>
        <taxon>Chlorophyceae</taxon>
        <taxon>CS clade</taxon>
        <taxon>Chlamydomonadales</taxon>
        <taxon>Astrephomenaceae</taxon>
        <taxon>Astrephomene</taxon>
    </lineage>
</organism>
<evidence type="ECO:0000256" key="3">
    <source>
        <dbReference type="ARBA" id="ARBA00022777"/>
    </source>
</evidence>
<dbReference type="PANTHER" id="PTHR44329">
    <property type="entry name" value="SERINE/THREONINE-PROTEIN KINASE TNNI3K-RELATED"/>
    <property type="match status" value="1"/>
</dbReference>
<feature type="region of interest" description="Disordered" evidence="6">
    <location>
        <begin position="141"/>
        <end position="191"/>
    </location>
</feature>
<dbReference type="InterPro" id="IPR000719">
    <property type="entry name" value="Prot_kinase_dom"/>
</dbReference>
<feature type="compositionally biased region" description="Gly residues" evidence="6">
    <location>
        <begin position="663"/>
        <end position="679"/>
    </location>
</feature>
<feature type="compositionally biased region" description="Gly residues" evidence="6">
    <location>
        <begin position="851"/>
        <end position="883"/>
    </location>
</feature>
<comment type="caution">
    <text evidence="8">The sequence shown here is derived from an EMBL/GenBank/DDBJ whole genome shotgun (WGS) entry which is preliminary data.</text>
</comment>
<feature type="compositionally biased region" description="Gly residues" evidence="6">
    <location>
        <begin position="721"/>
        <end position="730"/>
    </location>
</feature>
<keyword evidence="4 5" id="KW-0067">ATP-binding</keyword>
<feature type="region of interest" description="Disordered" evidence="6">
    <location>
        <begin position="1"/>
        <end position="20"/>
    </location>
</feature>
<feature type="compositionally biased region" description="Polar residues" evidence="6">
    <location>
        <begin position="182"/>
        <end position="191"/>
    </location>
</feature>
<dbReference type="InterPro" id="IPR017441">
    <property type="entry name" value="Protein_kinase_ATP_BS"/>
</dbReference>
<evidence type="ECO:0000256" key="1">
    <source>
        <dbReference type="ARBA" id="ARBA00022679"/>
    </source>
</evidence>
<evidence type="ECO:0000259" key="7">
    <source>
        <dbReference type="PROSITE" id="PS50011"/>
    </source>
</evidence>
<dbReference type="InterPro" id="IPR051681">
    <property type="entry name" value="Ser/Thr_Kinases-Pseudokinases"/>
</dbReference>
<dbReference type="InterPro" id="IPR011009">
    <property type="entry name" value="Kinase-like_dom_sf"/>
</dbReference>
<evidence type="ECO:0000313" key="8">
    <source>
        <dbReference type="EMBL" id="GFR41774.1"/>
    </source>
</evidence>
<evidence type="ECO:0000256" key="6">
    <source>
        <dbReference type="SAM" id="MobiDB-lite"/>
    </source>
</evidence>
<evidence type="ECO:0000256" key="4">
    <source>
        <dbReference type="ARBA" id="ARBA00022840"/>
    </source>
</evidence>
<feature type="region of interest" description="Disordered" evidence="6">
    <location>
        <begin position="1226"/>
        <end position="1295"/>
    </location>
</feature>
<feature type="domain" description="Protein kinase" evidence="7">
    <location>
        <begin position="779"/>
        <end position="1084"/>
    </location>
</feature>
<evidence type="ECO:0000256" key="2">
    <source>
        <dbReference type="ARBA" id="ARBA00022741"/>
    </source>
</evidence>
<dbReference type="PROSITE" id="PS50011">
    <property type="entry name" value="PROTEIN_KINASE_DOM"/>
    <property type="match status" value="1"/>
</dbReference>
<dbReference type="SUPFAM" id="SSF56112">
    <property type="entry name" value="Protein kinase-like (PK-like)"/>
    <property type="match status" value="1"/>
</dbReference>
<dbReference type="EMBL" id="BMAR01000002">
    <property type="protein sequence ID" value="GFR41774.1"/>
    <property type="molecule type" value="Genomic_DNA"/>
</dbReference>
<evidence type="ECO:0000256" key="5">
    <source>
        <dbReference type="PROSITE-ProRule" id="PRU10141"/>
    </source>
</evidence>
<feature type="compositionally biased region" description="Low complexity" evidence="6">
    <location>
        <begin position="1259"/>
        <end position="1283"/>
    </location>
</feature>
<dbReference type="Gene3D" id="1.10.510.10">
    <property type="entry name" value="Transferase(Phosphotransferase) domain 1"/>
    <property type="match status" value="1"/>
</dbReference>
<protein>
    <recommendedName>
        <fullName evidence="7">Protein kinase domain-containing protein</fullName>
    </recommendedName>
</protein>
<keyword evidence="9" id="KW-1185">Reference proteome</keyword>
<feature type="compositionally biased region" description="Acidic residues" evidence="6">
    <location>
        <begin position="141"/>
        <end position="154"/>
    </location>
</feature>
<dbReference type="PANTHER" id="PTHR44329:SF25">
    <property type="entry name" value="PROTEIN KINASE DOMAIN-CONTAINING PROTEIN"/>
    <property type="match status" value="1"/>
</dbReference>
<dbReference type="InterPro" id="IPR008271">
    <property type="entry name" value="Ser/Thr_kinase_AS"/>
</dbReference>
<dbReference type="Gene3D" id="3.30.200.20">
    <property type="entry name" value="Phosphorylase Kinase, domain 1"/>
    <property type="match status" value="1"/>
</dbReference>
<feature type="compositionally biased region" description="Basic and acidic residues" evidence="6">
    <location>
        <begin position="415"/>
        <end position="424"/>
    </location>
</feature>
<dbReference type="Proteomes" id="UP001054857">
    <property type="component" value="Unassembled WGS sequence"/>
</dbReference>